<dbReference type="RefSeq" id="WP_211872546.1">
    <property type="nucleotide sequence ID" value="NZ_JAAEDH010000001.1"/>
</dbReference>
<proteinExistence type="inferred from homology"/>
<reference evidence="6" key="2">
    <citation type="journal article" date="2021" name="Syst. Appl. Microbiol.">
        <title>Roseomonas hellenica sp. nov., isolated from roots of wild-growing Alkanna tinctoria.</title>
        <authorList>
            <person name="Rat A."/>
            <person name="Naranjo H.D."/>
            <person name="Lebbe L."/>
            <person name="Cnockaert M."/>
            <person name="Krigas N."/>
            <person name="Grigoriadou K."/>
            <person name="Maloupa E."/>
            <person name="Willems A."/>
        </authorList>
    </citation>
    <scope>NUCLEOTIDE SEQUENCE</scope>
    <source>
        <strain evidence="6">LMG 28251</strain>
    </source>
</reference>
<dbReference type="Gene3D" id="3.40.190.10">
    <property type="entry name" value="Periplasmic binding protein-like II"/>
    <property type="match status" value="2"/>
</dbReference>
<gene>
    <name evidence="6" type="ORF">GXW79_02125</name>
</gene>
<dbReference type="EMBL" id="JAAEDH010000001">
    <property type="protein sequence ID" value="MBR0653867.1"/>
    <property type="molecule type" value="Genomic_DNA"/>
</dbReference>
<evidence type="ECO:0000259" key="5">
    <source>
        <dbReference type="SMART" id="SM00062"/>
    </source>
</evidence>
<evidence type="ECO:0000313" key="7">
    <source>
        <dbReference type="Proteomes" id="UP001196068"/>
    </source>
</evidence>
<keyword evidence="2" id="KW-0813">Transport</keyword>
<evidence type="ECO:0000313" key="6">
    <source>
        <dbReference type="EMBL" id="MBR0653867.1"/>
    </source>
</evidence>
<accession>A0AAF1JVA8</accession>
<dbReference type="PANTHER" id="PTHR30085:SF7">
    <property type="entry name" value="AMINO-ACID ABC TRANSPORTER-BINDING PROTEIN YHDW-RELATED"/>
    <property type="match status" value="1"/>
</dbReference>
<dbReference type="SUPFAM" id="SSF53850">
    <property type="entry name" value="Periplasmic binding protein-like II"/>
    <property type="match status" value="1"/>
</dbReference>
<dbReference type="CDD" id="cd13692">
    <property type="entry name" value="PBP2_BztA"/>
    <property type="match status" value="1"/>
</dbReference>
<evidence type="ECO:0000256" key="4">
    <source>
        <dbReference type="SAM" id="SignalP"/>
    </source>
</evidence>
<dbReference type="AlphaFoldDB" id="A0AAF1JVA8"/>
<keyword evidence="7" id="KW-1185">Reference proteome</keyword>
<dbReference type="Pfam" id="PF00497">
    <property type="entry name" value="SBP_bac_3"/>
    <property type="match status" value="1"/>
</dbReference>
<keyword evidence="3 4" id="KW-0732">Signal</keyword>
<dbReference type="InterPro" id="IPR051455">
    <property type="entry name" value="Bact_solute-bind_prot3"/>
</dbReference>
<organism evidence="6 7">
    <name type="scientific">Plastoroseomonas arctica</name>
    <dbReference type="NCBI Taxonomy" id="1509237"/>
    <lineage>
        <taxon>Bacteria</taxon>
        <taxon>Pseudomonadati</taxon>
        <taxon>Pseudomonadota</taxon>
        <taxon>Alphaproteobacteria</taxon>
        <taxon>Acetobacterales</taxon>
        <taxon>Acetobacteraceae</taxon>
        <taxon>Plastoroseomonas</taxon>
    </lineage>
</organism>
<feature type="signal peptide" evidence="4">
    <location>
        <begin position="1"/>
        <end position="22"/>
    </location>
</feature>
<sequence length="338" mass="36705">MMTPRLLLVALAMALSAAPAFAGATLDAIRRTGYVRCAVSVGVAHMSQPDSNGRWQGFDTEICRAMAIAVFGDPERIRFVPTTAQTRFTALQSGEADVLSRTTALSLTRDSTLGLSITVAHFYTGQGFLVQRSIGARRAVDLNGATVCGTQGSIIERNIEDWARANNLRLTTIAFDTPPNVRAAFLAGRCDAISDDMINLSANRLSAPDPNALVLLPDLIQKEMHGVLVRNGDSEWATLTRWAVFALIQAEEFGLTRANVEEARRTSTDPQIRRFLGVSENVGQGFGVSANFAYDIIRHLGNYGEIFDRTAGAGGLGMDRGPNRLWTQGGLMISWLWQ</sequence>
<dbReference type="SMART" id="SM00062">
    <property type="entry name" value="PBPb"/>
    <property type="match status" value="1"/>
</dbReference>
<dbReference type="Proteomes" id="UP001196068">
    <property type="component" value="Unassembled WGS sequence"/>
</dbReference>
<comment type="similarity">
    <text evidence="1">Belongs to the bacterial solute-binding protein 3 family.</text>
</comment>
<reference evidence="6" key="1">
    <citation type="submission" date="2020-01" db="EMBL/GenBank/DDBJ databases">
        <authorList>
            <person name="Rat A."/>
        </authorList>
    </citation>
    <scope>NUCLEOTIDE SEQUENCE</scope>
    <source>
        <strain evidence="6">LMG 28251</strain>
    </source>
</reference>
<evidence type="ECO:0000256" key="1">
    <source>
        <dbReference type="ARBA" id="ARBA00010333"/>
    </source>
</evidence>
<protein>
    <submittedName>
        <fullName evidence="6">Amino acid ABC transporter substrate-binding protein</fullName>
    </submittedName>
</protein>
<feature type="domain" description="Solute-binding protein family 3/N-terminal" evidence="5">
    <location>
        <begin position="40"/>
        <end position="263"/>
    </location>
</feature>
<evidence type="ECO:0000256" key="3">
    <source>
        <dbReference type="ARBA" id="ARBA00022729"/>
    </source>
</evidence>
<feature type="chain" id="PRO_5042218900" evidence="4">
    <location>
        <begin position="23"/>
        <end position="338"/>
    </location>
</feature>
<evidence type="ECO:0000256" key="2">
    <source>
        <dbReference type="ARBA" id="ARBA00022448"/>
    </source>
</evidence>
<comment type="caution">
    <text evidence="6">The sequence shown here is derived from an EMBL/GenBank/DDBJ whole genome shotgun (WGS) entry which is preliminary data.</text>
</comment>
<dbReference type="InterPro" id="IPR001638">
    <property type="entry name" value="Solute-binding_3/MltF_N"/>
</dbReference>
<dbReference type="PANTHER" id="PTHR30085">
    <property type="entry name" value="AMINO ACID ABC TRANSPORTER PERMEASE"/>
    <property type="match status" value="1"/>
</dbReference>
<dbReference type="GO" id="GO:0006865">
    <property type="term" value="P:amino acid transport"/>
    <property type="evidence" value="ECO:0007669"/>
    <property type="project" value="TreeGrafter"/>
</dbReference>
<name>A0AAF1JVA8_9PROT</name>